<keyword evidence="1 4" id="KW-0349">Heme</keyword>
<evidence type="ECO:0000256" key="2">
    <source>
        <dbReference type="ARBA" id="ARBA00022723"/>
    </source>
</evidence>
<dbReference type="Gene3D" id="1.10.760.10">
    <property type="entry name" value="Cytochrome c-like domain"/>
    <property type="match status" value="1"/>
</dbReference>
<dbReference type="EMBL" id="CP051677">
    <property type="protein sequence ID" value="QJD78141.1"/>
    <property type="molecule type" value="Genomic_DNA"/>
</dbReference>
<dbReference type="Pfam" id="PF00034">
    <property type="entry name" value="Cytochrom_C"/>
    <property type="match status" value="1"/>
</dbReference>
<evidence type="ECO:0000313" key="8">
    <source>
        <dbReference type="Proteomes" id="UP000501128"/>
    </source>
</evidence>
<evidence type="ECO:0000256" key="5">
    <source>
        <dbReference type="SAM" id="Phobius"/>
    </source>
</evidence>
<dbReference type="RefSeq" id="WP_169550084.1">
    <property type="nucleotide sequence ID" value="NZ_CP051677.1"/>
</dbReference>
<keyword evidence="8" id="KW-1185">Reference proteome</keyword>
<keyword evidence="2 4" id="KW-0479">Metal-binding</keyword>
<dbReference type="KEGG" id="srho:HH216_06680"/>
<proteinExistence type="predicted"/>
<keyword evidence="3 4" id="KW-0408">Iron</keyword>
<keyword evidence="5" id="KW-0472">Membrane</keyword>
<protein>
    <submittedName>
        <fullName evidence="7">Cytochrome c</fullName>
    </submittedName>
</protein>
<evidence type="ECO:0000256" key="1">
    <source>
        <dbReference type="ARBA" id="ARBA00022617"/>
    </source>
</evidence>
<accession>A0A7L5DKV7</accession>
<dbReference type="GO" id="GO:0009055">
    <property type="term" value="F:electron transfer activity"/>
    <property type="evidence" value="ECO:0007669"/>
    <property type="project" value="InterPro"/>
</dbReference>
<dbReference type="AlphaFoldDB" id="A0A7L5DKV7"/>
<evidence type="ECO:0000313" key="7">
    <source>
        <dbReference type="EMBL" id="QJD78141.1"/>
    </source>
</evidence>
<evidence type="ECO:0000256" key="4">
    <source>
        <dbReference type="PROSITE-ProRule" id="PRU00433"/>
    </source>
</evidence>
<evidence type="ECO:0000256" key="3">
    <source>
        <dbReference type="ARBA" id="ARBA00023004"/>
    </source>
</evidence>
<dbReference type="InterPro" id="IPR009056">
    <property type="entry name" value="Cyt_c-like_dom"/>
</dbReference>
<sequence>MMVIRTQINPLISALNGLIWLVGISVLLILTGLFYLNSEYENPDPIAEQSTIRTVESPKRQSLTPVQLKGKDLFVANCGQCHEVTDGVLVGPGLLGVSLRVPSQQWLVDWIKNPSAVVGSGDVYARAIVKKFAPVVMPGFSNLSEKDINAIIDYINTHESVGGAFTM</sequence>
<keyword evidence="5" id="KW-1133">Transmembrane helix</keyword>
<dbReference type="PROSITE" id="PS51007">
    <property type="entry name" value="CYTC"/>
    <property type="match status" value="1"/>
</dbReference>
<feature type="domain" description="Cytochrome c" evidence="6">
    <location>
        <begin position="65"/>
        <end position="159"/>
    </location>
</feature>
<keyword evidence="5" id="KW-0812">Transmembrane</keyword>
<dbReference type="SUPFAM" id="SSF46626">
    <property type="entry name" value="Cytochrome c"/>
    <property type="match status" value="1"/>
</dbReference>
<feature type="transmembrane region" description="Helical" evidence="5">
    <location>
        <begin position="12"/>
        <end position="36"/>
    </location>
</feature>
<dbReference type="Proteomes" id="UP000501128">
    <property type="component" value="Chromosome"/>
</dbReference>
<evidence type="ECO:0000259" key="6">
    <source>
        <dbReference type="PROSITE" id="PS51007"/>
    </source>
</evidence>
<organism evidence="7 8">
    <name type="scientific">Spirosoma rhododendri</name>
    <dbReference type="NCBI Taxonomy" id="2728024"/>
    <lineage>
        <taxon>Bacteria</taxon>
        <taxon>Pseudomonadati</taxon>
        <taxon>Bacteroidota</taxon>
        <taxon>Cytophagia</taxon>
        <taxon>Cytophagales</taxon>
        <taxon>Cytophagaceae</taxon>
        <taxon>Spirosoma</taxon>
    </lineage>
</organism>
<dbReference type="InterPro" id="IPR036909">
    <property type="entry name" value="Cyt_c-like_dom_sf"/>
</dbReference>
<reference evidence="7 8" key="1">
    <citation type="submission" date="2020-04" db="EMBL/GenBank/DDBJ databases">
        <title>Genome sequencing of novel species.</title>
        <authorList>
            <person name="Heo J."/>
            <person name="Kim S.-J."/>
            <person name="Kim J.-S."/>
            <person name="Hong S.-B."/>
            <person name="Kwon S.-W."/>
        </authorList>
    </citation>
    <scope>NUCLEOTIDE SEQUENCE [LARGE SCALE GENOMIC DNA]</scope>
    <source>
        <strain evidence="7 8">CJU-R4</strain>
    </source>
</reference>
<name>A0A7L5DKV7_9BACT</name>
<gene>
    <name evidence="7" type="ORF">HH216_06680</name>
</gene>
<dbReference type="GO" id="GO:0020037">
    <property type="term" value="F:heme binding"/>
    <property type="evidence" value="ECO:0007669"/>
    <property type="project" value="InterPro"/>
</dbReference>
<dbReference type="GO" id="GO:0046872">
    <property type="term" value="F:metal ion binding"/>
    <property type="evidence" value="ECO:0007669"/>
    <property type="project" value="UniProtKB-KW"/>
</dbReference>